<gene>
    <name evidence="1" type="ORF">UFOVP112_197</name>
</gene>
<evidence type="ECO:0000313" key="1">
    <source>
        <dbReference type="EMBL" id="CAB4129099.1"/>
    </source>
</evidence>
<proteinExistence type="predicted"/>
<dbReference type="EMBL" id="LR796233">
    <property type="protein sequence ID" value="CAB4129099.1"/>
    <property type="molecule type" value="Genomic_DNA"/>
</dbReference>
<name>A0A6J5LBF2_9CAUD</name>
<sequence>MKDNFLESDFLSAKRIAVFLINRPQSEPTVDHIKSIHCLHPEFIKNGIDDVWCISIGDFLLFDLLMPKLSNRIKFDQNNCDSNIESIKTLLNKKGNKNFLKEYWQFACILNNGCVEQYIEQPFIKKIPADTRQKIYSNVGPDSLLTLLTTKEV</sequence>
<organism evidence="1">
    <name type="scientific">uncultured Caudovirales phage</name>
    <dbReference type="NCBI Taxonomy" id="2100421"/>
    <lineage>
        <taxon>Viruses</taxon>
        <taxon>Duplodnaviria</taxon>
        <taxon>Heunggongvirae</taxon>
        <taxon>Uroviricota</taxon>
        <taxon>Caudoviricetes</taxon>
        <taxon>Peduoviridae</taxon>
        <taxon>Maltschvirus</taxon>
        <taxon>Maltschvirus maltsch</taxon>
    </lineage>
</organism>
<accession>A0A6J5LBF2</accession>
<reference evidence="1" key="1">
    <citation type="submission" date="2020-04" db="EMBL/GenBank/DDBJ databases">
        <authorList>
            <person name="Chiriac C."/>
            <person name="Salcher M."/>
            <person name="Ghai R."/>
            <person name="Kavagutti S V."/>
        </authorList>
    </citation>
    <scope>NUCLEOTIDE SEQUENCE</scope>
</reference>
<protein>
    <submittedName>
        <fullName evidence="1">Uncharacterized protein</fullName>
    </submittedName>
</protein>